<dbReference type="Proteomes" id="UP001610563">
    <property type="component" value="Unassembled WGS sequence"/>
</dbReference>
<sequence length="226" mass="24499">MNSNSPPPCHPYPDEESAPGQTNNHHSYPRTLDIAFTSSTGRHMRVNEGSQDGPLLYIINIHANKPHMIFHRQVQPNGTQTLPTQSTSTATASFQHFSHAVDIRVNGRDVVLARESRLRFDRGFESPSLGGKKLVWVRSSRCKYLYLDCVDGDGVVYATYRPHVGVSTKKSGALELLGPCGVSAGAAGKDKESRLVDEIIVTALVTIRVRMKEGSATSASGAANAV</sequence>
<evidence type="ECO:0000313" key="2">
    <source>
        <dbReference type="EMBL" id="KAL2793598.1"/>
    </source>
</evidence>
<feature type="compositionally biased region" description="Pro residues" evidence="1">
    <location>
        <begin position="1"/>
        <end position="11"/>
    </location>
</feature>
<dbReference type="EMBL" id="JBFTWV010000055">
    <property type="protein sequence ID" value="KAL2793598.1"/>
    <property type="molecule type" value="Genomic_DNA"/>
</dbReference>
<organism evidence="2 3">
    <name type="scientific">Aspergillus keveii</name>
    <dbReference type="NCBI Taxonomy" id="714993"/>
    <lineage>
        <taxon>Eukaryota</taxon>
        <taxon>Fungi</taxon>
        <taxon>Dikarya</taxon>
        <taxon>Ascomycota</taxon>
        <taxon>Pezizomycotina</taxon>
        <taxon>Eurotiomycetes</taxon>
        <taxon>Eurotiomycetidae</taxon>
        <taxon>Eurotiales</taxon>
        <taxon>Aspergillaceae</taxon>
        <taxon>Aspergillus</taxon>
        <taxon>Aspergillus subgen. Nidulantes</taxon>
    </lineage>
</organism>
<proteinExistence type="predicted"/>
<comment type="caution">
    <text evidence="2">The sequence shown here is derived from an EMBL/GenBank/DDBJ whole genome shotgun (WGS) entry which is preliminary data.</text>
</comment>
<name>A0ABR4G3K2_9EURO</name>
<feature type="region of interest" description="Disordered" evidence="1">
    <location>
        <begin position="1"/>
        <end position="28"/>
    </location>
</feature>
<gene>
    <name evidence="2" type="ORF">BJX66DRAFT_221115</name>
</gene>
<accession>A0ABR4G3K2</accession>
<reference evidence="2 3" key="1">
    <citation type="submission" date="2024-07" db="EMBL/GenBank/DDBJ databases">
        <title>Section-level genome sequencing and comparative genomics of Aspergillus sections Usti and Cavernicolus.</title>
        <authorList>
            <consortium name="Lawrence Berkeley National Laboratory"/>
            <person name="Nybo J.L."/>
            <person name="Vesth T.C."/>
            <person name="Theobald S."/>
            <person name="Frisvad J.C."/>
            <person name="Larsen T.O."/>
            <person name="Kjaerboelling I."/>
            <person name="Rothschild-Mancinelli K."/>
            <person name="Lyhne E.K."/>
            <person name="Kogle M.E."/>
            <person name="Barry K."/>
            <person name="Clum A."/>
            <person name="Na H."/>
            <person name="Ledsgaard L."/>
            <person name="Lin J."/>
            <person name="Lipzen A."/>
            <person name="Kuo A."/>
            <person name="Riley R."/>
            <person name="Mondo S."/>
            <person name="Labutti K."/>
            <person name="Haridas S."/>
            <person name="Pangalinan J."/>
            <person name="Salamov A.A."/>
            <person name="Simmons B.A."/>
            <person name="Magnuson J.K."/>
            <person name="Chen J."/>
            <person name="Drula E."/>
            <person name="Henrissat B."/>
            <person name="Wiebenga A."/>
            <person name="Lubbers R.J."/>
            <person name="Gomes A.C."/>
            <person name="Makela M.R."/>
            <person name="Stajich J."/>
            <person name="Grigoriev I.V."/>
            <person name="Mortensen U.H."/>
            <person name="De Vries R.P."/>
            <person name="Baker S.E."/>
            <person name="Andersen M.R."/>
        </authorList>
    </citation>
    <scope>NUCLEOTIDE SEQUENCE [LARGE SCALE GENOMIC DNA]</scope>
    <source>
        <strain evidence="2 3">CBS 209.92</strain>
    </source>
</reference>
<evidence type="ECO:0000256" key="1">
    <source>
        <dbReference type="SAM" id="MobiDB-lite"/>
    </source>
</evidence>
<keyword evidence="3" id="KW-1185">Reference proteome</keyword>
<protein>
    <submittedName>
        <fullName evidence="2">Uncharacterized protein</fullName>
    </submittedName>
</protein>
<evidence type="ECO:0000313" key="3">
    <source>
        <dbReference type="Proteomes" id="UP001610563"/>
    </source>
</evidence>